<reference evidence="2 3" key="1">
    <citation type="journal article" date="2019" name="Int. J. Syst. Evol. Microbiol.">
        <title>The Global Catalogue of Microorganisms (GCM) 10K type strain sequencing project: providing services to taxonomists for standard genome sequencing and annotation.</title>
        <authorList>
            <consortium name="The Broad Institute Genomics Platform"/>
            <consortium name="The Broad Institute Genome Sequencing Center for Infectious Disease"/>
            <person name="Wu L."/>
            <person name="Ma J."/>
        </authorList>
    </citation>
    <scope>NUCLEOTIDE SEQUENCE [LARGE SCALE GENOMIC DNA]</scope>
    <source>
        <strain evidence="2 3">XZYJ18</strain>
    </source>
</reference>
<comment type="caution">
    <text evidence="2">The sequence shown here is derived from an EMBL/GenBank/DDBJ whole genome shotgun (WGS) entry which is preliminary data.</text>
</comment>
<dbReference type="EMBL" id="JBHSHT010000001">
    <property type="protein sequence ID" value="MFC4824480.1"/>
    <property type="molecule type" value="Genomic_DNA"/>
</dbReference>
<feature type="transmembrane region" description="Helical" evidence="1">
    <location>
        <begin position="100"/>
        <end position="120"/>
    </location>
</feature>
<evidence type="ECO:0000313" key="3">
    <source>
        <dbReference type="Proteomes" id="UP001595945"/>
    </source>
</evidence>
<protein>
    <submittedName>
        <fullName evidence="2">Uncharacterized protein</fullName>
    </submittedName>
</protein>
<keyword evidence="3" id="KW-1185">Reference proteome</keyword>
<dbReference type="RefSeq" id="WP_379793415.1">
    <property type="nucleotide sequence ID" value="NZ_JBHSFC010000001.1"/>
</dbReference>
<keyword evidence="1" id="KW-0812">Transmembrane</keyword>
<accession>A0ABD5Q179</accession>
<proteinExistence type="predicted"/>
<keyword evidence="1" id="KW-1133">Transmembrane helix</keyword>
<evidence type="ECO:0000256" key="1">
    <source>
        <dbReference type="SAM" id="Phobius"/>
    </source>
</evidence>
<sequence>MKLDSYLAKNESVTKEVEAFESVDAVSDSRKGKLACTPNRVVYVQGENVIDISLNGINSIEFSAPSYPKSFLYWGGGFGVLAFLTGVAEFVGDSSIPDLMLAIVFFGLISLAILVAGQFLKRSTIKFRTPNTTYTFASTDRAIQDIAHAVRGHE</sequence>
<dbReference type="Proteomes" id="UP001595945">
    <property type="component" value="Unassembled WGS sequence"/>
</dbReference>
<name>A0ABD5Q179_9EURY</name>
<evidence type="ECO:0000313" key="2">
    <source>
        <dbReference type="EMBL" id="MFC4824480.1"/>
    </source>
</evidence>
<feature type="transmembrane region" description="Helical" evidence="1">
    <location>
        <begin position="71"/>
        <end position="88"/>
    </location>
</feature>
<gene>
    <name evidence="2" type="ORF">ACFO9K_09400</name>
</gene>
<keyword evidence="1" id="KW-0472">Membrane</keyword>
<organism evidence="2 3">
    <name type="scientific">Halorussus aquaticus</name>
    <dbReference type="NCBI Taxonomy" id="2953748"/>
    <lineage>
        <taxon>Archaea</taxon>
        <taxon>Methanobacteriati</taxon>
        <taxon>Methanobacteriota</taxon>
        <taxon>Stenosarchaea group</taxon>
        <taxon>Halobacteria</taxon>
        <taxon>Halobacteriales</taxon>
        <taxon>Haladaptataceae</taxon>
        <taxon>Halorussus</taxon>
    </lineage>
</organism>
<dbReference type="AlphaFoldDB" id="A0ABD5Q179"/>